<evidence type="ECO:0000256" key="8">
    <source>
        <dbReference type="PIRSR" id="PIRSR602403-1"/>
    </source>
</evidence>
<dbReference type="EMBL" id="CP090174">
    <property type="protein sequence ID" value="UJO24488.1"/>
    <property type="molecule type" value="Genomic_DNA"/>
</dbReference>
<evidence type="ECO:0000256" key="9">
    <source>
        <dbReference type="RuleBase" id="RU000461"/>
    </source>
</evidence>
<dbReference type="AlphaFoldDB" id="A0A9Q8UVZ7"/>
<keyword evidence="10" id="KW-0472">Membrane</keyword>
<dbReference type="Pfam" id="PF00067">
    <property type="entry name" value="p450"/>
    <property type="match status" value="1"/>
</dbReference>
<sequence length="500" mass="55704">MVISYALDLFSRLPTWLALLITVVSLFYYSSSRKSIFPVVNVYPGDFTRRKAHAEYARNARSLVANGLRKHNGPVTLDTPSGPRIILPDSLTDWVKSNKDLNHQALIYHDFFGNYPGFEANAIIHNPDNIVIDTIKKKLSQNGRLVPIISEHVGAALDDVCGLDGDWHTLNWTPDTMSLVSRAAASAFVGPDLARDAEWQRMTTTYATGFFAAAFELKRWPSWTRPIVHWFLPGARTCRKLVKDVRNAMQVELDRRLVAAEAGSEEDFQDAIAWSQEIAAGRPIDHGGVQLAFAMAALFTTSEALRQVLIDICQHSNIIEPLRGEITDAIGATGLTQAALANMQLLDSVMKESQRLGPPSIVSLEREAVRDVFLPAGTRLPRGSIIAVASSGMWNSNLHHDPEKFDGYRYLRKVKDGDERTSFVSSTKEHNVFGMGNHICPGRFLAAVEIKLCLAHVLLQYDLRLQKGCEPKTVKNGIFQMVDPAVRLETRKRPEKTVFS</sequence>
<evidence type="ECO:0000256" key="2">
    <source>
        <dbReference type="ARBA" id="ARBA00010617"/>
    </source>
</evidence>
<dbReference type="Proteomes" id="UP000756132">
    <property type="component" value="Chromosome 12"/>
</dbReference>
<dbReference type="InterPro" id="IPR036396">
    <property type="entry name" value="Cyt_P450_sf"/>
</dbReference>
<keyword evidence="6 8" id="KW-0408">Iron</keyword>
<gene>
    <name evidence="11" type="ORF">CLAFUR5_13716</name>
</gene>
<dbReference type="InterPro" id="IPR001128">
    <property type="entry name" value="Cyt_P450"/>
</dbReference>
<dbReference type="GO" id="GO:0005506">
    <property type="term" value="F:iron ion binding"/>
    <property type="evidence" value="ECO:0007669"/>
    <property type="project" value="InterPro"/>
</dbReference>
<evidence type="ECO:0000256" key="3">
    <source>
        <dbReference type="ARBA" id="ARBA00022617"/>
    </source>
</evidence>
<organism evidence="11 12">
    <name type="scientific">Passalora fulva</name>
    <name type="common">Tomato leaf mold</name>
    <name type="synonym">Cladosporium fulvum</name>
    <dbReference type="NCBI Taxonomy" id="5499"/>
    <lineage>
        <taxon>Eukaryota</taxon>
        <taxon>Fungi</taxon>
        <taxon>Dikarya</taxon>
        <taxon>Ascomycota</taxon>
        <taxon>Pezizomycotina</taxon>
        <taxon>Dothideomycetes</taxon>
        <taxon>Dothideomycetidae</taxon>
        <taxon>Mycosphaerellales</taxon>
        <taxon>Mycosphaerellaceae</taxon>
        <taxon>Fulvia</taxon>
    </lineage>
</organism>
<dbReference type="PRINTS" id="PR00465">
    <property type="entry name" value="EP450IV"/>
</dbReference>
<keyword evidence="7 9" id="KW-0503">Monooxygenase</keyword>
<reference evidence="11" key="2">
    <citation type="journal article" date="2022" name="Microb. Genom.">
        <title>A chromosome-scale genome assembly of the tomato pathogen Cladosporium fulvum reveals a compartmentalized genome architecture and the presence of a dispensable chromosome.</title>
        <authorList>
            <person name="Zaccaron A.Z."/>
            <person name="Chen L.H."/>
            <person name="Samaras A."/>
            <person name="Stergiopoulos I."/>
        </authorList>
    </citation>
    <scope>NUCLEOTIDE SEQUENCE</scope>
    <source>
        <strain evidence="11">Race5_Kim</strain>
    </source>
</reference>
<dbReference type="InterPro" id="IPR002403">
    <property type="entry name" value="Cyt_P450_E_grp-IV"/>
</dbReference>
<dbReference type="CDD" id="cd11041">
    <property type="entry name" value="CYP503A1-like"/>
    <property type="match status" value="1"/>
</dbReference>
<evidence type="ECO:0000256" key="5">
    <source>
        <dbReference type="ARBA" id="ARBA00023002"/>
    </source>
</evidence>
<evidence type="ECO:0000256" key="4">
    <source>
        <dbReference type="ARBA" id="ARBA00022723"/>
    </source>
</evidence>
<evidence type="ECO:0000256" key="6">
    <source>
        <dbReference type="ARBA" id="ARBA00023004"/>
    </source>
</evidence>
<dbReference type="InterPro" id="IPR017972">
    <property type="entry name" value="Cyt_P450_CS"/>
</dbReference>
<keyword evidence="3 8" id="KW-0349">Heme</keyword>
<dbReference type="GO" id="GO:0016705">
    <property type="term" value="F:oxidoreductase activity, acting on paired donors, with incorporation or reduction of molecular oxygen"/>
    <property type="evidence" value="ECO:0007669"/>
    <property type="project" value="InterPro"/>
</dbReference>
<feature type="transmembrane region" description="Helical" evidence="10">
    <location>
        <begin position="13"/>
        <end position="29"/>
    </location>
</feature>
<evidence type="ECO:0000313" key="11">
    <source>
        <dbReference type="EMBL" id="UJO24488.1"/>
    </source>
</evidence>
<comment type="cofactor">
    <cofactor evidence="1 8">
        <name>heme</name>
        <dbReference type="ChEBI" id="CHEBI:30413"/>
    </cofactor>
</comment>
<dbReference type="KEGG" id="ffu:CLAFUR5_13716"/>
<dbReference type="GO" id="GO:0004497">
    <property type="term" value="F:monooxygenase activity"/>
    <property type="evidence" value="ECO:0007669"/>
    <property type="project" value="UniProtKB-KW"/>
</dbReference>
<evidence type="ECO:0000256" key="1">
    <source>
        <dbReference type="ARBA" id="ARBA00001971"/>
    </source>
</evidence>
<comment type="similarity">
    <text evidence="2 9">Belongs to the cytochrome P450 family.</text>
</comment>
<dbReference type="OrthoDB" id="1844152at2759"/>
<protein>
    <submittedName>
        <fullName evidence="11">Cytochrome P450 monooxygenase adrA</fullName>
    </submittedName>
</protein>
<dbReference type="SUPFAM" id="SSF48264">
    <property type="entry name" value="Cytochrome P450"/>
    <property type="match status" value="1"/>
</dbReference>
<proteinExistence type="inferred from homology"/>
<evidence type="ECO:0000256" key="7">
    <source>
        <dbReference type="ARBA" id="ARBA00023033"/>
    </source>
</evidence>
<dbReference type="PANTHER" id="PTHR46206:SF2">
    <property type="entry name" value="CYTOCHROME P450 MONOOXYGENASE AUSG-RELATED"/>
    <property type="match status" value="1"/>
</dbReference>
<keyword evidence="4 8" id="KW-0479">Metal-binding</keyword>
<reference evidence="11" key="1">
    <citation type="submission" date="2021-12" db="EMBL/GenBank/DDBJ databases">
        <authorList>
            <person name="Zaccaron A."/>
            <person name="Stergiopoulos I."/>
        </authorList>
    </citation>
    <scope>NUCLEOTIDE SEQUENCE</scope>
    <source>
        <strain evidence="11">Race5_Kim</strain>
    </source>
</reference>
<keyword evidence="10" id="KW-1133">Transmembrane helix</keyword>
<name>A0A9Q8UVZ7_PASFU</name>
<keyword evidence="10" id="KW-0812">Transmembrane</keyword>
<dbReference type="Gene3D" id="1.10.630.10">
    <property type="entry name" value="Cytochrome P450"/>
    <property type="match status" value="1"/>
</dbReference>
<dbReference type="PROSITE" id="PS00086">
    <property type="entry name" value="CYTOCHROME_P450"/>
    <property type="match status" value="1"/>
</dbReference>
<dbReference type="GO" id="GO:0020037">
    <property type="term" value="F:heme binding"/>
    <property type="evidence" value="ECO:0007669"/>
    <property type="project" value="InterPro"/>
</dbReference>
<accession>A0A9Q8UVZ7</accession>
<dbReference type="GeneID" id="71993594"/>
<dbReference type="RefSeq" id="XP_047768854.1">
    <property type="nucleotide sequence ID" value="XM_047912864.1"/>
</dbReference>
<evidence type="ECO:0000313" key="12">
    <source>
        <dbReference type="Proteomes" id="UP000756132"/>
    </source>
</evidence>
<dbReference type="PANTHER" id="PTHR46206">
    <property type="entry name" value="CYTOCHROME P450"/>
    <property type="match status" value="1"/>
</dbReference>
<evidence type="ECO:0000256" key="10">
    <source>
        <dbReference type="SAM" id="Phobius"/>
    </source>
</evidence>
<feature type="binding site" description="axial binding residue" evidence="8">
    <location>
        <position position="440"/>
    </location>
    <ligand>
        <name>heme</name>
        <dbReference type="ChEBI" id="CHEBI:30413"/>
    </ligand>
    <ligandPart>
        <name>Fe</name>
        <dbReference type="ChEBI" id="CHEBI:18248"/>
    </ligandPart>
</feature>
<keyword evidence="5 9" id="KW-0560">Oxidoreductase</keyword>
<keyword evidence="12" id="KW-1185">Reference proteome</keyword>